<evidence type="ECO:0000256" key="2">
    <source>
        <dbReference type="SAM" id="SignalP"/>
    </source>
</evidence>
<sequence length="212" mass="24423">MLLFFMLLLFISVSLASKYTFDVDAFRVKDFVHIACGQFDVCNANTRKNLMNTYNFVHDAISTTRWIKMNLTGSINTEKLRQNQQIWRDQFCKTVDPTAALLFVNQAVIETYEIACVSEGGSRVQFCALAPRKRPKDVYEYIEAKDWQRKVKQLRKAIDCSPDDIEIANQLPELHVCRKNCIHGGVSLSGLLMLLLLMFFSFSCIVYHFGRD</sequence>
<proteinExistence type="predicted"/>
<reference evidence="4" key="1">
    <citation type="submission" date="2024-02" db="UniProtKB">
        <authorList>
            <consortium name="WormBaseParasite"/>
        </authorList>
    </citation>
    <scope>IDENTIFICATION</scope>
</reference>
<dbReference type="WBParaSite" id="MBELARI_LOCUS5900">
    <property type="protein sequence ID" value="MBELARI_LOCUS5900"/>
    <property type="gene ID" value="MBELARI_LOCUS5900"/>
</dbReference>
<feature type="transmembrane region" description="Helical" evidence="1">
    <location>
        <begin position="186"/>
        <end position="209"/>
    </location>
</feature>
<keyword evidence="2" id="KW-0732">Signal</keyword>
<dbReference type="AlphaFoldDB" id="A0AAF3FJH9"/>
<evidence type="ECO:0000256" key="1">
    <source>
        <dbReference type="SAM" id="Phobius"/>
    </source>
</evidence>
<keyword evidence="3" id="KW-1185">Reference proteome</keyword>
<protein>
    <submittedName>
        <fullName evidence="4">Uncharacterized protein</fullName>
    </submittedName>
</protein>
<feature type="chain" id="PRO_5042111811" evidence="2">
    <location>
        <begin position="17"/>
        <end position="212"/>
    </location>
</feature>
<evidence type="ECO:0000313" key="4">
    <source>
        <dbReference type="WBParaSite" id="MBELARI_LOCUS5900"/>
    </source>
</evidence>
<accession>A0AAF3FJH9</accession>
<evidence type="ECO:0000313" key="3">
    <source>
        <dbReference type="Proteomes" id="UP000887575"/>
    </source>
</evidence>
<keyword evidence="1" id="KW-0472">Membrane</keyword>
<keyword evidence="1" id="KW-0812">Transmembrane</keyword>
<organism evidence="3 4">
    <name type="scientific">Mesorhabditis belari</name>
    <dbReference type="NCBI Taxonomy" id="2138241"/>
    <lineage>
        <taxon>Eukaryota</taxon>
        <taxon>Metazoa</taxon>
        <taxon>Ecdysozoa</taxon>
        <taxon>Nematoda</taxon>
        <taxon>Chromadorea</taxon>
        <taxon>Rhabditida</taxon>
        <taxon>Rhabditina</taxon>
        <taxon>Rhabditomorpha</taxon>
        <taxon>Rhabditoidea</taxon>
        <taxon>Rhabditidae</taxon>
        <taxon>Mesorhabditinae</taxon>
        <taxon>Mesorhabditis</taxon>
    </lineage>
</organism>
<name>A0AAF3FJH9_9BILA</name>
<dbReference type="Proteomes" id="UP000887575">
    <property type="component" value="Unassembled WGS sequence"/>
</dbReference>
<feature type="signal peptide" evidence="2">
    <location>
        <begin position="1"/>
        <end position="16"/>
    </location>
</feature>
<keyword evidence="1" id="KW-1133">Transmembrane helix</keyword>